<name>A0ABY8CCZ0_9ARCH</name>
<keyword evidence="4" id="KW-0862">Zinc</keyword>
<dbReference type="InterPro" id="IPR002939">
    <property type="entry name" value="DnaJ_C"/>
</dbReference>
<dbReference type="Pfam" id="PF00684">
    <property type="entry name" value="DnaJ_CXXCXGXG"/>
    <property type="match status" value="1"/>
</dbReference>
<evidence type="ECO:0000256" key="1">
    <source>
        <dbReference type="ARBA" id="ARBA00022723"/>
    </source>
</evidence>
<dbReference type="Gene3D" id="1.10.287.110">
    <property type="entry name" value="DnaJ domain"/>
    <property type="match status" value="1"/>
</dbReference>
<dbReference type="HAMAP" id="MF_01152">
    <property type="entry name" value="DnaJ"/>
    <property type="match status" value="1"/>
</dbReference>
<accession>A0ABY8CCZ0</accession>
<evidence type="ECO:0000256" key="5">
    <source>
        <dbReference type="SAM" id="MobiDB-lite"/>
    </source>
</evidence>
<dbReference type="CDD" id="cd06257">
    <property type="entry name" value="DnaJ"/>
    <property type="match status" value="1"/>
</dbReference>
<evidence type="ECO:0000256" key="3">
    <source>
        <dbReference type="ARBA" id="ARBA00022771"/>
    </source>
</evidence>
<gene>
    <name evidence="7" type="primary">dnaJ</name>
    <name evidence="7" type="ORF">SVXNc_0046</name>
</gene>
<dbReference type="InterPro" id="IPR018253">
    <property type="entry name" value="DnaJ_domain_CS"/>
</dbReference>
<sequence>MAKEYYELLGVSEDASQEEIKKAYRKKAKKYHPDSNKDTADEEKFKKINKAYDVLSDEEKKRKYDRFGKQGVEGNARRGQRQAASSFQDLFEQMFGGGGGRQRRSRGQDMKISATITLKDAYNGVEKTYNVTRKRKCSDCDGSGAEDGNTSTCRKCDGQGQVRKQQRTPFGISQTVGECPNCDGRGEIPETDCKNCNGKGTVEEDEKITFDIPAGVSSGQRLRLQGKGHEDRKGRAGDLYVMVQLEEHDSIERRNSDLFTVLKIGVGDAALGSKSTVPHPDGDLQVEIPEGTQPGDVLRLRGKGMKARRGSGDFYIKIDVGIPQELSDKQRDVLEELRRDEKTEKSFFEKVKEFI</sequence>
<dbReference type="InterPro" id="IPR008971">
    <property type="entry name" value="HSP40/DnaJ_pept-bd"/>
</dbReference>
<dbReference type="PANTHER" id="PTHR43096">
    <property type="entry name" value="DNAJ HOMOLOG 1, MITOCHONDRIAL-RELATED"/>
    <property type="match status" value="1"/>
</dbReference>
<dbReference type="NCBIfam" id="NF008035">
    <property type="entry name" value="PRK10767.1"/>
    <property type="match status" value="1"/>
</dbReference>
<dbReference type="SUPFAM" id="SSF46565">
    <property type="entry name" value="Chaperone J-domain"/>
    <property type="match status" value="1"/>
</dbReference>
<dbReference type="PRINTS" id="PR00625">
    <property type="entry name" value="JDOMAIN"/>
</dbReference>
<dbReference type="InterPro" id="IPR012724">
    <property type="entry name" value="DnaJ"/>
</dbReference>
<dbReference type="PANTHER" id="PTHR43096:SF10">
    <property type="entry name" value="CHAPERONE PROTEIN DNAJ A6, CHLOROPLASTIC"/>
    <property type="match status" value="1"/>
</dbReference>
<dbReference type="InterPro" id="IPR036869">
    <property type="entry name" value="J_dom_sf"/>
</dbReference>
<dbReference type="Proteomes" id="UP001218034">
    <property type="component" value="Chromosome"/>
</dbReference>
<dbReference type="GeneID" id="90589481"/>
<protein>
    <submittedName>
        <fullName evidence="7">DnaJ-class molecular chaperone</fullName>
    </submittedName>
</protein>
<organism evidence="7 8">
    <name type="scientific">Candidatus Nanohalococcus occultus</name>
    <dbReference type="NCBI Taxonomy" id="2978047"/>
    <lineage>
        <taxon>Archaea</taxon>
        <taxon>Candidatus Nanohalarchaeota</taxon>
        <taxon>Candidatus Nanohalarchaeota incertae sedis</taxon>
        <taxon>Candidatus Nanohalococcus</taxon>
    </lineage>
</organism>
<dbReference type="Pfam" id="PF01556">
    <property type="entry name" value="DnaJ_C"/>
    <property type="match status" value="1"/>
</dbReference>
<proteinExistence type="inferred from homology"/>
<dbReference type="Gene3D" id="2.60.260.20">
    <property type="entry name" value="Urease metallochaperone UreE, N-terminal domain"/>
    <property type="match status" value="2"/>
</dbReference>
<dbReference type="InterPro" id="IPR001623">
    <property type="entry name" value="DnaJ_domain"/>
</dbReference>
<dbReference type="RefSeq" id="WP_347721950.1">
    <property type="nucleotide sequence ID" value="NZ_CP104395.1"/>
</dbReference>
<keyword evidence="1" id="KW-0479">Metal-binding</keyword>
<dbReference type="SUPFAM" id="SSF57938">
    <property type="entry name" value="DnaJ/Hsp40 cysteine-rich domain"/>
    <property type="match status" value="1"/>
</dbReference>
<dbReference type="SUPFAM" id="SSF49493">
    <property type="entry name" value="HSP40/DnaJ peptide-binding domain"/>
    <property type="match status" value="2"/>
</dbReference>
<feature type="region of interest" description="Disordered" evidence="5">
    <location>
        <begin position="136"/>
        <end position="158"/>
    </location>
</feature>
<evidence type="ECO:0000313" key="8">
    <source>
        <dbReference type="Proteomes" id="UP001218034"/>
    </source>
</evidence>
<evidence type="ECO:0000313" key="7">
    <source>
        <dbReference type="EMBL" id="WEL19078.1"/>
    </source>
</evidence>
<dbReference type="InterPro" id="IPR036410">
    <property type="entry name" value="HSP_DnaJ_Cys-rich_dom_sf"/>
</dbReference>
<evidence type="ECO:0000256" key="2">
    <source>
        <dbReference type="ARBA" id="ARBA00022737"/>
    </source>
</evidence>
<evidence type="ECO:0000259" key="6">
    <source>
        <dbReference type="SMART" id="SM00271"/>
    </source>
</evidence>
<dbReference type="Gene3D" id="2.10.230.10">
    <property type="entry name" value="Heat shock protein DnaJ, cysteine-rich domain"/>
    <property type="match status" value="1"/>
</dbReference>
<reference evidence="7 8" key="1">
    <citation type="submission" date="2022-09" db="EMBL/GenBank/DDBJ databases">
        <title>Xylan utilization by haloarchaea-nanohaloarchaea associations.</title>
        <authorList>
            <person name="Yakimov M."/>
        </authorList>
    </citation>
    <scope>NUCLEOTIDE SEQUENCE [LARGE SCALE GENOMIC DNA]</scope>
    <source>
        <strain evidence="7 8">SVXNc</strain>
    </source>
</reference>
<dbReference type="NCBIfam" id="TIGR02349">
    <property type="entry name" value="DnaJ_bact"/>
    <property type="match status" value="1"/>
</dbReference>
<keyword evidence="8" id="KW-1185">Reference proteome</keyword>
<dbReference type="EMBL" id="CP104395">
    <property type="protein sequence ID" value="WEL19078.1"/>
    <property type="molecule type" value="Genomic_DNA"/>
</dbReference>
<dbReference type="Pfam" id="PF00226">
    <property type="entry name" value="DnaJ"/>
    <property type="match status" value="1"/>
</dbReference>
<dbReference type="CDD" id="cd10747">
    <property type="entry name" value="DnaJ_C"/>
    <property type="match status" value="1"/>
</dbReference>
<keyword evidence="2" id="KW-0677">Repeat</keyword>
<keyword evidence="3" id="KW-0863">Zinc-finger</keyword>
<dbReference type="SMART" id="SM00271">
    <property type="entry name" value="DnaJ"/>
    <property type="match status" value="1"/>
</dbReference>
<dbReference type="PROSITE" id="PS00636">
    <property type="entry name" value="DNAJ_1"/>
    <property type="match status" value="1"/>
</dbReference>
<evidence type="ECO:0000256" key="4">
    <source>
        <dbReference type="ARBA" id="ARBA00022833"/>
    </source>
</evidence>
<feature type="domain" description="J" evidence="6">
    <location>
        <begin position="3"/>
        <end position="60"/>
    </location>
</feature>
<dbReference type="InterPro" id="IPR001305">
    <property type="entry name" value="HSP_DnaJ_Cys-rich_dom"/>
</dbReference>
<dbReference type="CDD" id="cd10719">
    <property type="entry name" value="DnaJ_zf"/>
    <property type="match status" value="1"/>
</dbReference>